<organism evidence="1">
    <name type="scientific">Anguilla anguilla</name>
    <name type="common">European freshwater eel</name>
    <name type="synonym">Muraena anguilla</name>
    <dbReference type="NCBI Taxonomy" id="7936"/>
    <lineage>
        <taxon>Eukaryota</taxon>
        <taxon>Metazoa</taxon>
        <taxon>Chordata</taxon>
        <taxon>Craniata</taxon>
        <taxon>Vertebrata</taxon>
        <taxon>Euteleostomi</taxon>
        <taxon>Actinopterygii</taxon>
        <taxon>Neopterygii</taxon>
        <taxon>Teleostei</taxon>
        <taxon>Anguilliformes</taxon>
        <taxon>Anguillidae</taxon>
        <taxon>Anguilla</taxon>
    </lineage>
</organism>
<reference evidence="1" key="1">
    <citation type="submission" date="2014-11" db="EMBL/GenBank/DDBJ databases">
        <authorList>
            <person name="Amaro Gonzalez C."/>
        </authorList>
    </citation>
    <scope>NUCLEOTIDE SEQUENCE</scope>
</reference>
<dbReference type="EMBL" id="GBXM01006255">
    <property type="protein sequence ID" value="JAI02323.1"/>
    <property type="molecule type" value="Transcribed_RNA"/>
</dbReference>
<protein>
    <submittedName>
        <fullName evidence="1">Uncharacterized protein</fullName>
    </submittedName>
</protein>
<reference evidence="1" key="2">
    <citation type="journal article" date="2015" name="Fish Shellfish Immunol.">
        <title>Early steps in the European eel (Anguilla anguilla)-Vibrio vulnificus interaction in the gills: Role of the RtxA13 toxin.</title>
        <authorList>
            <person name="Callol A."/>
            <person name="Pajuelo D."/>
            <person name="Ebbesson L."/>
            <person name="Teles M."/>
            <person name="MacKenzie S."/>
            <person name="Amaro C."/>
        </authorList>
    </citation>
    <scope>NUCLEOTIDE SEQUENCE</scope>
</reference>
<evidence type="ECO:0000313" key="1">
    <source>
        <dbReference type="EMBL" id="JAI02323.1"/>
    </source>
</evidence>
<name>A0A0E9XHX6_ANGAN</name>
<sequence length="49" mass="5962">MYELFGYRSIIVEHRAQNSMKTLYLQRIQRKNLNSIQIRNKRESPCKCC</sequence>
<proteinExistence type="predicted"/>
<accession>A0A0E9XHX6</accession>
<dbReference type="AlphaFoldDB" id="A0A0E9XHX6"/>